<keyword evidence="2 4" id="KW-0378">Hydrolase</keyword>
<dbReference type="GO" id="GO:0008783">
    <property type="term" value="F:agmatinase activity"/>
    <property type="evidence" value="ECO:0007669"/>
    <property type="project" value="TreeGrafter"/>
</dbReference>
<dbReference type="EMBL" id="GU567969">
    <property type="protein sequence ID" value="ADI21915.1"/>
    <property type="molecule type" value="Genomic_DNA"/>
</dbReference>
<name>E7C391_9GAMM</name>
<dbReference type="GO" id="GO:0046872">
    <property type="term" value="F:metal ion binding"/>
    <property type="evidence" value="ECO:0007669"/>
    <property type="project" value="UniProtKB-KW"/>
</dbReference>
<protein>
    <submittedName>
        <fullName evidence="4">Arginase/agmatinase/formimionoglutamate hydrolase, arginase family</fullName>
    </submittedName>
</protein>
<reference evidence="4" key="1">
    <citation type="submission" date="2010-01" db="EMBL/GenBank/DDBJ databases">
        <title>Genome fragments of uncultured bacteria from the North Pacific subtropical Gyre.</title>
        <authorList>
            <person name="Pham V.D."/>
            <person name="Delong E.F."/>
        </authorList>
    </citation>
    <scope>NUCLEOTIDE SEQUENCE</scope>
</reference>
<proteinExistence type="inferred from homology"/>
<dbReference type="SUPFAM" id="SSF52768">
    <property type="entry name" value="Arginase/deacetylase"/>
    <property type="match status" value="1"/>
</dbReference>
<evidence type="ECO:0000256" key="1">
    <source>
        <dbReference type="ARBA" id="ARBA00022723"/>
    </source>
</evidence>
<evidence type="ECO:0000256" key="3">
    <source>
        <dbReference type="PROSITE-ProRule" id="PRU00742"/>
    </source>
</evidence>
<dbReference type="PANTHER" id="PTHR11358:SF26">
    <property type="entry name" value="GUANIDINO ACID HYDROLASE, MITOCHONDRIAL"/>
    <property type="match status" value="1"/>
</dbReference>
<evidence type="ECO:0000256" key="2">
    <source>
        <dbReference type="ARBA" id="ARBA00022801"/>
    </source>
</evidence>
<dbReference type="GO" id="GO:0033389">
    <property type="term" value="P:putrescine biosynthetic process from arginine, via agmatine"/>
    <property type="evidence" value="ECO:0007669"/>
    <property type="project" value="TreeGrafter"/>
</dbReference>
<keyword evidence="1" id="KW-0479">Metal-binding</keyword>
<dbReference type="InterPro" id="IPR023696">
    <property type="entry name" value="Ureohydrolase_dom_sf"/>
</dbReference>
<sequence>MTDKPIKAFYQRQDILGETYEPMQQLRFTELATFMRVPLVSDLTDVDIGIVGIPYDGGLTARTGARYGPREVRNQSSLMRAINVATGARPFERARVGDLGDVRFKDLFNLENAIKDIERTFARIAESDVLPLAVGGDHSVTYPILKGLRSRFDEPVGLLHIDAHTDTWPEFAGSKFHHGAPFSSQQMKD</sequence>
<dbReference type="AlphaFoldDB" id="E7C391"/>
<comment type="similarity">
    <text evidence="3">Belongs to the arginase family.</text>
</comment>
<organism evidence="4">
    <name type="scientific">uncultured gamma proteobacterium HF0130_26L16</name>
    <dbReference type="NCBI Taxonomy" id="723569"/>
    <lineage>
        <taxon>Bacteria</taxon>
        <taxon>Pseudomonadati</taxon>
        <taxon>Pseudomonadota</taxon>
        <taxon>Gammaproteobacteria</taxon>
        <taxon>environmental samples</taxon>
    </lineage>
</organism>
<accession>E7C391</accession>
<dbReference type="PROSITE" id="PS51409">
    <property type="entry name" value="ARGINASE_2"/>
    <property type="match status" value="1"/>
</dbReference>
<dbReference type="PANTHER" id="PTHR11358">
    <property type="entry name" value="ARGINASE/AGMATINASE"/>
    <property type="match status" value="1"/>
</dbReference>
<dbReference type="Pfam" id="PF00491">
    <property type="entry name" value="Arginase"/>
    <property type="match status" value="1"/>
</dbReference>
<dbReference type="Gene3D" id="3.40.800.10">
    <property type="entry name" value="Ureohydrolase domain"/>
    <property type="match status" value="1"/>
</dbReference>
<dbReference type="InterPro" id="IPR006035">
    <property type="entry name" value="Ureohydrolase"/>
</dbReference>
<evidence type="ECO:0000313" key="4">
    <source>
        <dbReference type="EMBL" id="ADI21915.1"/>
    </source>
</evidence>